<keyword evidence="2" id="KW-1185">Reference proteome</keyword>
<evidence type="ECO:0000313" key="2">
    <source>
        <dbReference type="Proteomes" id="UP000199651"/>
    </source>
</evidence>
<name>A0A1H0F5J5_9PSEU</name>
<organism evidence="1 2">
    <name type="scientific">Actinokineospora alba</name>
    <dbReference type="NCBI Taxonomy" id="504798"/>
    <lineage>
        <taxon>Bacteria</taxon>
        <taxon>Bacillati</taxon>
        <taxon>Actinomycetota</taxon>
        <taxon>Actinomycetes</taxon>
        <taxon>Pseudonocardiales</taxon>
        <taxon>Pseudonocardiaceae</taxon>
        <taxon>Actinokineospora</taxon>
    </lineage>
</organism>
<dbReference type="EMBL" id="FNJB01000001">
    <property type="protein sequence ID" value="SDN89930.1"/>
    <property type="molecule type" value="Genomic_DNA"/>
</dbReference>
<gene>
    <name evidence="1" type="ORF">SAMN05192558_101239</name>
</gene>
<dbReference type="AlphaFoldDB" id="A0A1H0F5J5"/>
<dbReference type="STRING" id="504798.SAMN05421871_103631"/>
<accession>A0A1H0F5J5</accession>
<dbReference type="NCBIfam" id="TIGR02243">
    <property type="entry name" value="putative baseplate assembly protein"/>
    <property type="match status" value="1"/>
</dbReference>
<sequence>MALPTPNLDDRSFQDLVDEAKRMVMRRCPEWTDHNVSDPGVTLIETFAYMTDQLLYRLNRIPDRHYVKFLDLLGLRILPPTPARAPVTFWLSTPAQTSLSIPAGTQVGTVRTENDEAIVFALRDDLDIRPCELRFVRTQEAGGQETVNRTQRMETNVAFGAFGDEPGVGDVLLLGLSEAVPNCAVRLDFTGAAKGVGVNPKHPPLVWEAWTGTQWTECLVTLDETGGLNASGSIIVHLPAEHRISVVDEDRAGWLRARVVPPLEGQPSYSASPSVEGLSACTVGGTGEAINAEIVVNEVLGEAEGVAGQVLSLSARPALAGVVDAVVEVSGDDGWTQWRAVDNFAMSGPTDRHVVLDSFAGEVLFGPVVRNPDGGVSHHGAVPPKGAIVRIREYAIGGGARGNVGTGEIQTLKSSIPFVAAVENLAPAQGGVDGETLDEAKSRGPLLLRTRDRAVTAEDYEVFARDAAPELARVRCLTAGEADVAAGAVKVLVVPAAARTDDRIRFADLVPTTAVLDRIASRLDEVRLIGTRVLVEPPRYRGVTVVARLIARPRVAVDRVREEATAALYRFLDPLPGGGPDGTGWPFGRPVLSGDVYAVLQHVRGLELVEDVRLFTANPVTGERGAETGRVDVEPNSLIFSFEHKVRVEGR</sequence>
<dbReference type="InterPro" id="IPR010272">
    <property type="entry name" value="T6SS_TssF"/>
</dbReference>
<proteinExistence type="predicted"/>
<protein>
    <submittedName>
        <fullName evidence="1">Putative baseplate assembly protein</fullName>
    </submittedName>
</protein>
<dbReference type="Pfam" id="PF05947">
    <property type="entry name" value="T6SS_TssF"/>
    <property type="match status" value="1"/>
</dbReference>
<dbReference type="RefSeq" id="WP_091368572.1">
    <property type="nucleotide sequence ID" value="NZ_FNDV01000003.1"/>
</dbReference>
<dbReference type="InterPro" id="IPR011749">
    <property type="entry name" value="CHP02243"/>
</dbReference>
<evidence type="ECO:0000313" key="1">
    <source>
        <dbReference type="EMBL" id="SDN89930.1"/>
    </source>
</evidence>
<dbReference type="OrthoDB" id="9027184at2"/>
<dbReference type="Proteomes" id="UP000199651">
    <property type="component" value="Unassembled WGS sequence"/>
</dbReference>
<reference evidence="2" key="1">
    <citation type="submission" date="2016-10" db="EMBL/GenBank/DDBJ databases">
        <authorList>
            <person name="Varghese N."/>
            <person name="Submissions S."/>
        </authorList>
    </citation>
    <scope>NUCLEOTIDE SEQUENCE [LARGE SCALE GENOMIC DNA]</scope>
    <source>
        <strain evidence="2">IBRC-M 10655</strain>
    </source>
</reference>